<keyword evidence="4" id="KW-0732">Signal</keyword>
<dbReference type="InterPro" id="IPR031311">
    <property type="entry name" value="CHIT_BIND_RR_consensus"/>
</dbReference>
<proteinExistence type="predicted"/>
<dbReference type="PRINTS" id="PR00947">
    <property type="entry name" value="CUTICLE"/>
</dbReference>
<keyword evidence="6" id="KW-1185">Reference proteome</keyword>
<feature type="compositionally biased region" description="Polar residues" evidence="3">
    <location>
        <begin position="51"/>
        <end position="75"/>
    </location>
</feature>
<evidence type="ECO:0000256" key="2">
    <source>
        <dbReference type="PROSITE-ProRule" id="PRU00497"/>
    </source>
</evidence>
<evidence type="ECO:0000313" key="5">
    <source>
        <dbReference type="EMBL" id="KAK8745492.1"/>
    </source>
</evidence>
<comment type="caution">
    <text evidence="5">The sequence shown here is derived from an EMBL/GenBank/DDBJ whole genome shotgun (WGS) entry which is preliminary data.</text>
</comment>
<dbReference type="GO" id="GO:0062129">
    <property type="term" value="C:chitin-based extracellular matrix"/>
    <property type="evidence" value="ECO:0007669"/>
    <property type="project" value="TreeGrafter"/>
</dbReference>
<feature type="non-terminal residue" evidence="5">
    <location>
        <position position="1"/>
    </location>
</feature>
<organism evidence="5 6">
    <name type="scientific">Cherax quadricarinatus</name>
    <name type="common">Australian red claw crayfish</name>
    <dbReference type="NCBI Taxonomy" id="27406"/>
    <lineage>
        <taxon>Eukaryota</taxon>
        <taxon>Metazoa</taxon>
        <taxon>Ecdysozoa</taxon>
        <taxon>Arthropoda</taxon>
        <taxon>Crustacea</taxon>
        <taxon>Multicrustacea</taxon>
        <taxon>Malacostraca</taxon>
        <taxon>Eumalacostraca</taxon>
        <taxon>Eucarida</taxon>
        <taxon>Decapoda</taxon>
        <taxon>Pleocyemata</taxon>
        <taxon>Astacidea</taxon>
        <taxon>Parastacoidea</taxon>
        <taxon>Parastacidae</taxon>
        <taxon>Cherax</taxon>
    </lineage>
</organism>
<dbReference type="AlphaFoldDB" id="A0AAW0XNS7"/>
<dbReference type="PANTHER" id="PTHR10380">
    <property type="entry name" value="CUTICLE PROTEIN"/>
    <property type="match status" value="1"/>
</dbReference>
<sequence>HNDNMHFVLLVCLASLALALPQGDPRDVEAVIVNDVRSDNGDGNFNHEFETSNGIYSQNTGTPGSEGQSNMQGSFRFTLPDGTIAEVRFIANENGYQPQSDIFPNPHPLPPHAVEQIRVAEEQRRQGITFDK</sequence>
<feature type="compositionally biased region" description="Basic and acidic residues" evidence="3">
    <location>
        <begin position="39"/>
        <end position="50"/>
    </location>
</feature>
<dbReference type="InterPro" id="IPR050468">
    <property type="entry name" value="Cuticle_Struct_Prot"/>
</dbReference>
<dbReference type="Proteomes" id="UP001445076">
    <property type="component" value="Unassembled WGS sequence"/>
</dbReference>
<name>A0AAW0XNS7_CHEQU</name>
<evidence type="ECO:0000313" key="6">
    <source>
        <dbReference type="Proteomes" id="UP001445076"/>
    </source>
</evidence>
<dbReference type="InterPro" id="IPR000618">
    <property type="entry name" value="Insect_cuticle"/>
</dbReference>
<dbReference type="EMBL" id="JARKIK010000019">
    <property type="protein sequence ID" value="KAK8745492.1"/>
    <property type="molecule type" value="Genomic_DNA"/>
</dbReference>
<evidence type="ECO:0000256" key="1">
    <source>
        <dbReference type="ARBA" id="ARBA00022460"/>
    </source>
</evidence>
<dbReference type="PROSITE" id="PS51155">
    <property type="entry name" value="CHIT_BIND_RR_2"/>
    <property type="match status" value="1"/>
</dbReference>
<feature type="chain" id="PRO_5043833408" evidence="4">
    <location>
        <begin position="20"/>
        <end position="132"/>
    </location>
</feature>
<dbReference type="PROSITE" id="PS00233">
    <property type="entry name" value="CHIT_BIND_RR_1"/>
    <property type="match status" value="1"/>
</dbReference>
<feature type="region of interest" description="Disordered" evidence="3">
    <location>
        <begin position="39"/>
        <end position="76"/>
    </location>
</feature>
<keyword evidence="1 2" id="KW-0193">Cuticle</keyword>
<reference evidence="5 6" key="1">
    <citation type="journal article" date="2024" name="BMC Genomics">
        <title>Genome assembly of redclaw crayfish (Cherax quadricarinatus) provides insights into its immune adaptation and hypoxia tolerance.</title>
        <authorList>
            <person name="Liu Z."/>
            <person name="Zheng J."/>
            <person name="Li H."/>
            <person name="Fang K."/>
            <person name="Wang S."/>
            <person name="He J."/>
            <person name="Zhou D."/>
            <person name="Weng S."/>
            <person name="Chi M."/>
            <person name="Gu Z."/>
            <person name="He J."/>
            <person name="Li F."/>
            <person name="Wang M."/>
        </authorList>
    </citation>
    <scope>NUCLEOTIDE SEQUENCE [LARGE SCALE GENOMIC DNA]</scope>
    <source>
        <strain evidence="5">ZL_2023a</strain>
    </source>
</reference>
<evidence type="ECO:0000256" key="3">
    <source>
        <dbReference type="SAM" id="MobiDB-lite"/>
    </source>
</evidence>
<dbReference type="Pfam" id="PF00379">
    <property type="entry name" value="Chitin_bind_4"/>
    <property type="match status" value="1"/>
</dbReference>
<dbReference type="GO" id="GO:0008010">
    <property type="term" value="F:structural constituent of chitin-based larval cuticle"/>
    <property type="evidence" value="ECO:0007669"/>
    <property type="project" value="TreeGrafter"/>
</dbReference>
<accession>A0AAW0XNS7</accession>
<protein>
    <submittedName>
        <fullName evidence="5">Uncharacterized protein</fullName>
    </submittedName>
</protein>
<gene>
    <name evidence="5" type="ORF">OTU49_000218</name>
</gene>
<feature type="signal peptide" evidence="4">
    <location>
        <begin position="1"/>
        <end position="19"/>
    </location>
</feature>
<dbReference type="PANTHER" id="PTHR10380:SF237">
    <property type="entry name" value="CUTICULAR PROTEIN 65AU, ISOFORM A-RELATED"/>
    <property type="match status" value="1"/>
</dbReference>
<evidence type="ECO:0000256" key="4">
    <source>
        <dbReference type="SAM" id="SignalP"/>
    </source>
</evidence>